<organism evidence="3 4">
    <name type="scientific">Lolium multiflorum</name>
    <name type="common">Italian ryegrass</name>
    <name type="synonym">Lolium perenne subsp. multiflorum</name>
    <dbReference type="NCBI Taxonomy" id="4521"/>
    <lineage>
        <taxon>Eukaryota</taxon>
        <taxon>Viridiplantae</taxon>
        <taxon>Streptophyta</taxon>
        <taxon>Embryophyta</taxon>
        <taxon>Tracheophyta</taxon>
        <taxon>Spermatophyta</taxon>
        <taxon>Magnoliopsida</taxon>
        <taxon>Liliopsida</taxon>
        <taxon>Poales</taxon>
        <taxon>Poaceae</taxon>
        <taxon>BOP clade</taxon>
        <taxon>Pooideae</taxon>
        <taxon>Poodae</taxon>
        <taxon>Poeae</taxon>
        <taxon>Poeae Chloroplast Group 2 (Poeae type)</taxon>
        <taxon>Loliodinae</taxon>
        <taxon>Loliinae</taxon>
        <taxon>Lolium</taxon>
    </lineage>
</organism>
<feature type="region of interest" description="Disordered" evidence="1">
    <location>
        <begin position="411"/>
        <end position="458"/>
    </location>
</feature>
<gene>
    <name evidence="3" type="ORF">QYE76_062356</name>
</gene>
<name>A0AAD8W5K8_LOLMU</name>
<dbReference type="Gene3D" id="3.40.50.10810">
    <property type="entry name" value="Tandem AAA-ATPase domain"/>
    <property type="match status" value="1"/>
</dbReference>
<dbReference type="InterPro" id="IPR027417">
    <property type="entry name" value="P-loop_NTPase"/>
</dbReference>
<reference evidence="3" key="1">
    <citation type="submission" date="2023-07" db="EMBL/GenBank/DDBJ databases">
        <title>A chromosome-level genome assembly of Lolium multiflorum.</title>
        <authorList>
            <person name="Chen Y."/>
            <person name="Copetti D."/>
            <person name="Kolliker R."/>
            <person name="Studer B."/>
        </authorList>
    </citation>
    <scope>NUCLEOTIDE SEQUENCE</scope>
    <source>
        <strain evidence="3">02402/16</strain>
        <tissue evidence="3">Leaf</tissue>
    </source>
</reference>
<dbReference type="InterPro" id="IPR000330">
    <property type="entry name" value="SNF2_N"/>
</dbReference>
<dbReference type="SUPFAM" id="SSF52540">
    <property type="entry name" value="P-loop containing nucleoside triphosphate hydrolases"/>
    <property type="match status" value="1"/>
</dbReference>
<evidence type="ECO:0000256" key="1">
    <source>
        <dbReference type="SAM" id="MobiDB-lite"/>
    </source>
</evidence>
<dbReference type="Pfam" id="PF00176">
    <property type="entry name" value="SNF2-rel_dom"/>
    <property type="match status" value="1"/>
</dbReference>
<dbReference type="Proteomes" id="UP001231189">
    <property type="component" value="Unassembled WGS sequence"/>
</dbReference>
<protein>
    <recommendedName>
        <fullName evidence="2">Helicase ATP-binding domain-containing protein</fullName>
    </recommendedName>
</protein>
<proteinExistence type="predicted"/>
<keyword evidence="4" id="KW-1185">Reference proteome</keyword>
<feature type="domain" description="Helicase ATP-binding" evidence="2">
    <location>
        <begin position="156"/>
        <end position="323"/>
    </location>
</feature>
<feature type="region of interest" description="Disordered" evidence="1">
    <location>
        <begin position="474"/>
        <end position="494"/>
    </location>
</feature>
<dbReference type="AlphaFoldDB" id="A0AAD8W5K8"/>
<dbReference type="EMBL" id="JAUUTY010000004">
    <property type="protein sequence ID" value="KAK1644551.1"/>
    <property type="molecule type" value="Genomic_DNA"/>
</dbReference>
<evidence type="ECO:0000259" key="2">
    <source>
        <dbReference type="PROSITE" id="PS51192"/>
    </source>
</evidence>
<dbReference type="GO" id="GO:0005524">
    <property type="term" value="F:ATP binding"/>
    <property type="evidence" value="ECO:0007669"/>
    <property type="project" value="InterPro"/>
</dbReference>
<evidence type="ECO:0000313" key="3">
    <source>
        <dbReference type="EMBL" id="KAK1644551.1"/>
    </source>
</evidence>
<dbReference type="InterPro" id="IPR038718">
    <property type="entry name" value="SNF2-like_sf"/>
</dbReference>
<dbReference type="PROSITE" id="PS51192">
    <property type="entry name" value="HELICASE_ATP_BIND_1"/>
    <property type="match status" value="1"/>
</dbReference>
<sequence length="494" mass="54375">MGMPPATPRELSSGGSIVKVVKEECQLLHSVKQENVDDPLNASSSPSDLDAKNDDASFVKEEEEQLCEAKWIEEAVGLASNPVARFEKFNELLTQVQLYGDFLLEKMLEESSNCSPGYDATLTEEEIRDKEQAKLVPLVTGAKLMPYQIEGVKWLISHWHNGLNGILADEMRHGKTIQSIAFLAHLKGNGLDGPYMIIASAATLTNWVDEISRLAPSLTCLIYYGDKVAREEMLTKVMAKTIGSDFPIIVTSYETAIADAKILAHYKWMYVVFDEGHQLNNLEAQLLLELRQLPMDNSLLLTRTPFQNNLAELWSLLNFVLPAIFSSHQELQSWADSTGKIGEEQLEETIINRRALVFSKLHAILDPFLLRQTEKTVENTPPRTKGATCSNTNTVKNKDAVNLSKDQAIRDGARSGGQSSQEAAAGVACENDGEGSPSLPSTQLGPEGNHKAKRPRTDDAVLSLLGEIKSTFQASFKAAEPVQVPKATSPQEIL</sequence>
<comment type="caution">
    <text evidence="3">The sequence shown here is derived from an EMBL/GenBank/DDBJ whole genome shotgun (WGS) entry which is preliminary data.</text>
</comment>
<accession>A0AAD8W5K8</accession>
<feature type="region of interest" description="Disordered" evidence="1">
    <location>
        <begin position="32"/>
        <end position="56"/>
    </location>
</feature>
<dbReference type="InterPro" id="IPR014001">
    <property type="entry name" value="Helicase_ATP-bd"/>
</dbReference>
<dbReference type="SMART" id="SM00487">
    <property type="entry name" value="DEXDc"/>
    <property type="match status" value="1"/>
</dbReference>
<dbReference type="PANTHER" id="PTHR10799">
    <property type="entry name" value="SNF2/RAD54 HELICASE FAMILY"/>
    <property type="match status" value="1"/>
</dbReference>
<evidence type="ECO:0000313" key="4">
    <source>
        <dbReference type="Proteomes" id="UP001231189"/>
    </source>
</evidence>